<dbReference type="Pfam" id="PF00734">
    <property type="entry name" value="CBM_1"/>
    <property type="match status" value="1"/>
</dbReference>
<dbReference type="SMART" id="SM00236">
    <property type="entry name" value="fCBD"/>
    <property type="match status" value="1"/>
</dbReference>
<evidence type="ECO:0000256" key="2">
    <source>
        <dbReference type="SAM" id="SignalP"/>
    </source>
</evidence>
<name>A0A9P5XV06_9AGAR</name>
<reference evidence="4" key="1">
    <citation type="submission" date="2020-11" db="EMBL/GenBank/DDBJ databases">
        <authorList>
            <consortium name="DOE Joint Genome Institute"/>
            <person name="Ahrendt S."/>
            <person name="Riley R."/>
            <person name="Andreopoulos W."/>
            <person name="Labutti K."/>
            <person name="Pangilinan J."/>
            <person name="Ruiz-Duenas F.J."/>
            <person name="Barrasa J.M."/>
            <person name="Sanchez-Garcia M."/>
            <person name="Camarero S."/>
            <person name="Miyauchi S."/>
            <person name="Serrano A."/>
            <person name="Linde D."/>
            <person name="Babiker R."/>
            <person name="Drula E."/>
            <person name="Ayuso-Fernandez I."/>
            <person name="Pacheco R."/>
            <person name="Padilla G."/>
            <person name="Ferreira P."/>
            <person name="Barriuso J."/>
            <person name="Kellner H."/>
            <person name="Castanera R."/>
            <person name="Alfaro M."/>
            <person name="Ramirez L."/>
            <person name="Pisabarro A.G."/>
            <person name="Kuo A."/>
            <person name="Tritt A."/>
            <person name="Lipzen A."/>
            <person name="He G."/>
            <person name="Yan M."/>
            <person name="Ng V."/>
            <person name="Cullen D."/>
            <person name="Martin F."/>
            <person name="Rosso M.-N."/>
            <person name="Henrissat B."/>
            <person name="Hibbett D."/>
            <person name="Martinez A.T."/>
            <person name="Grigoriev I.V."/>
        </authorList>
    </citation>
    <scope>NUCLEOTIDE SEQUENCE</scope>
    <source>
        <strain evidence="4">CBS 247.69</strain>
    </source>
</reference>
<dbReference type="InterPro" id="IPR035971">
    <property type="entry name" value="CBD_sf"/>
</dbReference>
<evidence type="ECO:0000256" key="1">
    <source>
        <dbReference type="ARBA" id="ARBA00022729"/>
    </source>
</evidence>
<dbReference type="GO" id="GO:0005975">
    <property type="term" value="P:carbohydrate metabolic process"/>
    <property type="evidence" value="ECO:0007669"/>
    <property type="project" value="InterPro"/>
</dbReference>
<dbReference type="GO" id="GO:0005576">
    <property type="term" value="C:extracellular region"/>
    <property type="evidence" value="ECO:0007669"/>
    <property type="project" value="InterPro"/>
</dbReference>
<evidence type="ECO:0000313" key="4">
    <source>
        <dbReference type="EMBL" id="KAF9457318.1"/>
    </source>
</evidence>
<gene>
    <name evidence="4" type="ORF">BDZ94DRAFT_1273494</name>
</gene>
<keyword evidence="5" id="KW-1185">Reference proteome</keyword>
<dbReference type="SUPFAM" id="SSF57180">
    <property type="entry name" value="Cellulose-binding domain"/>
    <property type="match status" value="1"/>
</dbReference>
<organism evidence="4 5">
    <name type="scientific">Collybia nuda</name>
    <dbReference type="NCBI Taxonomy" id="64659"/>
    <lineage>
        <taxon>Eukaryota</taxon>
        <taxon>Fungi</taxon>
        <taxon>Dikarya</taxon>
        <taxon>Basidiomycota</taxon>
        <taxon>Agaricomycotina</taxon>
        <taxon>Agaricomycetes</taxon>
        <taxon>Agaricomycetidae</taxon>
        <taxon>Agaricales</taxon>
        <taxon>Tricholomatineae</taxon>
        <taxon>Clitocybaceae</taxon>
        <taxon>Collybia</taxon>
    </lineage>
</organism>
<dbReference type="AlphaFoldDB" id="A0A9P5XV06"/>
<dbReference type="GO" id="GO:0030248">
    <property type="term" value="F:cellulose binding"/>
    <property type="evidence" value="ECO:0007669"/>
    <property type="project" value="InterPro"/>
</dbReference>
<keyword evidence="1 2" id="KW-0732">Signal</keyword>
<dbReference type="PROSITE" id="PS51164">
    <property type="entry name" value="CBM1_2"/>
    <property type="match status" value="1"/>
</dbReference>
<dbReference type="InterPro" id="IPR000254">
    <property type="entry name" value="CBD"/>
</dbReference>
<feature type="chain" id="PRO_5040396233" description="CBM1 domain-containing protein" evidence="2">
    <location>
        <begin position="29"/>
        <end position="104"/>
    </location>
</feature>
<comment type="caution">
    <text evidence="4">The sequence shown here is derived from an EMBL/GenBank/DDBJ whole genome shotgun (WGS) entry which is preliminary data.</text>
</comment>
<dbReference type="OrthoDB" id="2119228at2759"/>
<evidence type="ECO:0000259" key="3">
    <source>
        <dbReference type="PROSITE" id="PS51164"/>
    </source>
</evidence>
<sequence>MKQPTWCTCSRLLVWATVTSCLCSLAVASVITTPPTRATDSTLHWPETTCYSTASGDWGGVPAHSQCGGKAYRGPRLCSAGSVCQEVNEHYWVCRPYKEVPCTG</sequence>
<accession>A0A9P5XV06</accession>
<dbReference type="EMBL" id="MU150376">
    <property type="protein sequence ID" value="KAF9457318.1"/>
    <property type="molecule type" value="Genomic_DNA"/>
</dbReference>
<protein>
    <recommendedName>
        <fullName evidence="3">CBM1 domain-containing protein</fullName>
    </recommendedName>
</protein>
<evidence type="ECO:0000313" key="5">
    <source>
        <dbReference type="Proteomes" id="UP000807353"/>
    </source>
</evidence>
<dbReference type="Proteomes" id="UP000807353">
    <property type="component" value="Unassembled WGS sequence"/>
</dbReference>
<proteinExistence type="predicted"/>
<feature type="domain" description="CBM1" evidence="3">
    <location>
        <begin position="59"/>
        <end position="95"/>
    </location>
</feature>
<feature type="signal peptide" evidence="2">
    <location>
        <begin position="1"/>
        <end position="28"/>
    </location>
</feature>